<dbReference type="EMBL" id="GGEC01040476">
    <property type="protein sequence ID" value="MBX20960.1"/>
    <property type="molecule type" value="Transcribed_RNA"/>
</dbReference>
<organism evidence="1">
    <name type="scientific">Rhizophora mucronata</name>
    <name type="common">Asiatic mangrove</name>
    <dbReference type="NCBI Taxonomy" id="61149"/>
    <lineage>
        <taxon>Eukaryota</taxon>
        <taxon>Viridiplantae</taxon>
        <taxon>Streptophyta</taxon>
        <taxon>Embryophyta</taxon>
        <taxon>Tracheophyta</taxon>
        <taxon>Spermatophyta</taxon>
        <taxon>Magnoliopsida</taxon>
        <taxon>eudicotyledons</taxon>
        <taxon>Gunneridae</taxon>
        <taxon>Pentapetalae</taxon>
        <taxon>rosids</taxon>
        <taxon>fabids</taxon>
        <taxon>Malpighiales</taxon>
        <taxon>Rhizophoraceae</taxon>
        <taxon>Rhizophora</taxon>
    </lineage>
</organism>
<protein>
    <submittedName>
        <fullName evidence="1">Uncharacterized protein</fullName>
    </submittedName>
</protein>
<reference evidence="1" key="1">
    <citation type="submission" date="2018-02" db="EMBL/GenBank/DDBJ databases">
        <title>Rhizophora mucronata_Transcriptome.</title>
        <authorList>
            <person name="Meera S.P."/>
            <person name="Sreeshan A."/>
            <person name="Augustine A."/>
        </authorList>
    </citation>
    <scope>NUCLEOTIDE SEQUENCE</scope>
    <source>
        <tissue evidence="1">Leaf</tissue>
    </source>
</reference>
<accession>A0A2P2LSL2</accession>
<proteinExistence type="predicted"/>
<name>A0A2P2LSL2_RHIMU</name>
<dbReference type="AlphaFoldDB" id="A0A2P2LSL2"/>
<sequence length="90" mass="10623">MKLAIGKSNNSIYTLCFSTDRCVMFGRKGENHLIDSRYSRFERPQLMHVCKRWDLKWQRLLALNHLMIRSCLTRSLAFLISPQGICFPMK</sequence>
<evidence type="ECO:0000313" key="1">
    <source>
        <dbReference type="EMBL" id="MBX20960.1"/>
    </source>
</evidence>